<evidence type="ECO:0000256" key="3">
    <source>
        <dbReference type="ARBA" id="ARBA00023274"/>
    </source>
</evidence>
<dbReference type="AlphaFoldDB" id="A0AAW0HX02"/>
<dbReference type="InterPro" id="IPR002222">
    <property type="entry name" value="Ribosomal_uS19"/>
</dbReference>
<gene>
    <name evidence="6" type="ORF">U0070_021937</name>
</gene>
<comment type="similarity">
    <text evidence="1">Belongs to the universal ribosomal protein uS19 family.</text>
</comment>
<dbReference type="PANTHER" id="PTHR11880:SF2">
    <property type="entry name" value="SMALL RIBOSOMAL SUBUNIT PROTEIN US19"/>
    <property type="match status" value="1"/>
</dbReference>
<dbReference type="GO" id="GO:0022627">
    <property type="term" value="C:cytosolic small ribosomal subunit"/>
    <property type="evidence" value="ECO:0007669"/>
    <property type="project" value="TreeGrafter"/>
</dbReference>
<evidence type="ECO:0000256" key="1">
    <source>
        <dbReference type="ARBA" id="ARBA00007345"/>
    </source>
</evidence>
<dbReference type="InterPro" id="IPR023575">
    <property type="entry name" value="Ribosomal_uS19_SF"/>
</dbReference>
<dbReference type="Pfam" id="PF00203">
    <property type="entry name" value="Ribosomal_S19"/>
    <property type="match status" value="1"/>
</dbReference>
<dbReference type="Proteomes" id="UP001488838">
    <property type="component" value="Unassembled WGS sequence"/>
</dbReference>
<keyword evidence="3" id="KW-0687">Ribonucleoprotein</keyword>
<evidence type="ECO:0000313" key="6">
    <source>
        <dbReference type="EMBL" id="KAK7806666.1"/>
    </source>
</evidence>
<proteinExistence type="inferred from homology"/>
<accession>A0AAW0HX02</accession>
<comment type="caution">
    <text evidence="6">The sequence shown here is derived from an EMBL/GenBank/DDBJ whole genome shotgun (WGS) entry which is preliminary data.</text>
</comment>
<dbReference type="EMBL" id="JBBHLL010000295">
    <property type="protein sequence ID" value="KAK7806666.1"/>
    <property type="molecule type" value="Genomic_DNA"/>
</dbReference>
<name>A0AAW0HX02_MYOGA</name>
<dbReference type="GO" id="GO:0003735">
    <property type="term" value="F:structural constituent of ribosome"/>
    <property type="evidence" value="ECO:0007669"/>
    <property type="project" value="InterPro"/>
</dbReference>
<protein>
    <recommendedName>
        <fullName evidence="4">40S ribosomal protein S15</fullName>
    </recommendedName>
</protein>
<feature type="compositionally biased region" description="Basic and acidic residues" evidence="5">
    <location>
        <begin position="1"/>
        <end position="18"/>
    </location>
</feature>
<reference evidence="6 7" key="1">
    <citation type="journal article" date="2023" name="bioRxiv">
        <title>Conserved and derived expression patterns and positive selection on dental genes reveal complex evolutionary context of ever-growing rodent molars.</title>
        <authorList>
            <person name="Calamari Z.T."/>
            <person name="Song A."/>
            <person name="Cohen E."/>
            <person name="Akter M."/>
            <person name="Roy R.D."/>
            <person name="Hallikas O."/>
            <person name="Christensen M.M."/>
            <person name="Li P."/>
            <person name="Marangoni P."/>
            <person name="Jernvall J."/>
            <person name="Klein O.D."/>
        </authorList>
    </citation>
    <scope>NUCLEOTIDE SEQUENCE [LARGE SCALE GENOMIC DNA]</scope>
    <source>
        <strain evidence="6">V071</strain>
    </source>
</reference>
<dbReference type="SUPFAM" id="SSF54570">
    <property type="entry name" value="Ribosomal protein S19"/>
    <property type="match status" value="1"/>
</dbReference>
<feature type="compositionally biased region" description="Basic residues" evidence="5">
    <location>
        <begin position="149"/>
        <end position="160"/>
    </location>
</feature>
<dbReference type="GO" id="GO:0000028">
    <property type="term" value="P:ribosomal small subunit assembly"/>
    <property type="evidence" value="ECO:0007669"/>
    <property type="project" value="TreeGrafter"/>
</dbReference>
<organism evidence="6 7">
    <name type="scientific">Myodes glareolus</name>
    <name type="common">Bank vole</name>
    <name type="synonym">Clethrionomys glareolus</name>
    <dbReference type="NCBI Taxonomy" id="447135"/>
    <lineage>
        <taxon>Eukaryota</taxon>
        <taxon>Metazoa</taxon>
        <taxon>Chordata</taxon>
        <taxon>Craniata</taxon>
        <taxon>Vertebrata</taxon>
        <taxon>Euteleostomi</taxon>
        <taxon>Mammalia</taxon>
        <taxon>Eutheria</taxon>
        <taxon>Euarchontoglires</taxon>
        <taxon>Glires</taxon>
        <taxon>Rodentia</taxon>
        <taxon>Myomorpha</taxon>
        <taxon>Muroidea</taxon>
        <taxon>Cricetidae</taxon>
        <taxon>Arvicolinae</taxon>
        <taxon>Myodes</taxon>
    </lineage>
</organism>
<keyword evidence="7" id="KW-1185">Reference proteome</keyword>
<dbReference type="Gene3D" id="3.30.860.10">
    <property type="entry name" value="30s Ribosomal Protein S19, Chain A"/>
    <property type="match status" value="1"/>
</dbReference>
<feature type="region of interest" description="Disordered" evidence="5">
    <location>
        <begin position="1"/>
        <end position="26"/>
    </location>
</feature>
<dbReference type="PANTHER" id="PTHR11880">
    <property type="entry name" value="RIBOSOMAL PROTEIN S19P FAMILY MEMBER"/>
    <property type="match status" value="1"/>
</dbReference>
<feature type="region of interest" description="Disordered" evidence="5">
    <location>
        <begin position="125"/>
        <end position="160"/>
    </location>
</feature>
<evidence type="ECO:0000313" key="7">
    <source>
        <dbReference type="Proteomes" id="UP001488838"/>
    </source>
</evidence>
<dbReference type="GO" id="GO:0006412">
    <property type="term" value="P:translation"/>
    <property type="evidence" value="ECO:0007669"/>
    <property type="project" value="InterPro"/>
</dbReference>
<evidence type="ECO:0000256" key="4">
    <source>
        <dbReference type="ARBA" id="ARBA00035469"/>
    </source>
</evidence>
<evidence type="ECO:0000256" key="5">
    <source>
        <dbReference type="SAM" id="MobiDB-lite"/>
    </source>
</evidence>
<evidence type="ECO:0000256" key="2">
    <source>
        <dbReference type="ARBA" id="ARBA00022980"/>
    </source>
</evidence>
<keyword evidence="2" id="KW-0689">Ribosomal protein</keyword>
<sequence length="160" mass="17541">MQKRHLEASKTVEVEKKQTVHLPRSGPEPAAGYVLAAADAAVQFPPEAAQKQDSLLTCLTKGKKEVPPMEKPLVVKIHLRNMVILPEMGSVVGSMVGTHDGKTFKQVGTKLQVSSVSITYEPVKHSWPGTHSSYFSPPRSCGQKTHVQSPKKTKSKYNQK</sequence>